<proteinExistence type="predicted"/>
<comment type="caution">
    <text evidence="1">The sequence shown here is derived from an EMBL/GenBank/DDBJ whole genome shotgun (WGS) entry which is preliminary data.</text>
</comment>
<reference evidence="1" key="1">
    <citation type="journal article" date="2021" name="PeerJ">
        <title>Extensive microbial diversity within the chicken gut microbiome revealed by metagenomics and culture.</title>
        <authorList>
            <person name="Gilroy R."/>
            <person name="Ravi A."/>
            <person name="Getino M."/>
            <person name="Pursley I."/>
            <person name="Horton D.L."/>
            <person name="Alikhan N.F."/>
            <person name="Baker D."/>
            <person name="Gharbi K."/>
            <person name="Hall N."/>
            <person name="Watson M."/>
            <person name="Adriaenssens E.M."/>
            <person name="Foster-Nyarko E."/>
            <person name="Jarju S."/>
            <person name="Secka A."/>
            <person name="Antonio M."/>
            <person name="Oren A."/>
            <person name="Chaudhuri R.R."/>
            <person name="La Ragione R."/>
            <person name="Hildebrand F."/>
            <person name="Pallen M.J."/>
        </authorList>
    </citation>
    <scope>NUCLEOTIDE SEQUENCE</scope>
    <source>
        <strain evidence="1">1193</strain>
    </source>
</reference>
<evidence type="ECO:0000313" key="1">
    <source>
        <dbReference type="EMBL" id="HIX61137.1"/>
    </source>
</evidence>
<dbReference type="SUPFAM" id="SSF53795">
    <property type="entry name" value="PEP carboxykinase-like"/>
    <property type="match status" value="1"/>
</dbReference>
<evidence type="ECO:0000313" key="2">
    <source>
        <dbReference type="Proteomes" id="UP000824248"/>
    </source>
</evidence>
<dbReference type="Pfam" id="PF05402">
    <property type="entry name" value="PqqD"/>
    <property type="match status" value="1"/>
</dbReference>
<dbReference type="InterPro" id="IPR041881">
    <property type="entry name" value="PqqD_sf"/>
</dbReference>
<dbReference type="InterPro" id="IPR008792">
    <property type="entry name" value="PQQD"/>
</dbReference>
<sequence length="404" mass="43355">MSWDLYFANLGRVLRITGCPEVVDALRQALPGWSVEVFDAKGESPAIKLWRERDGYRQYSPELPRGLRLGTPVEAACSLIADLVAAYTEHHPELIGLHCASVEIDGRLVVFPASHRAGKSTLTAAFAAAGYKVFGDDVLALTAEGLGQGLGIAPRLRLPLPAGLAAEMVSFVQQYTGPADTRYSYLVPPAGNLAHHGETRPLGAVVLLARDAGITTPQLSRLAPGDGLLQLLCQNFAHDAPSELLVERLLPLMEDTPCLLLHYSEPLAAVEAVQAALREPSLLAVPCARDEEPVSAPSPRCMGDEPWMPGATVLEYSLEEELFLVEASDGAIHRLNPSGRLVWQLLRQESLSAAELAELLSEYYAQPLEEVLADVQELLGRLANVGLVRSVATSGAATVTLAQP</sequence>
<dbReference type="EMBL" id="DXFC01000077">
    <property type="protein sequence ID" value="HIX61137.1"/>
    <property type="molecule type" value="Genomic_DNA"/>
</dbReference>
<name>A0A9D1WLQ6_9GAMM</name>
<dbReference type="AlphaFoldDB" id="A0A9D1WLQ6"/>
<gene>
    <name evidence="1" type="ORF">H9854_02740</name>
</gene>
<dbReference type="InterPro" id="IPR027417">
    <property type="entry name" value="P-loop_NTPase"/>
</dbReference>
<reference evidence="1" key="2">
    <citation type="submission" date="2021-04" db="EMBL/GenBank/DDBJ databases">
        <authorList>
            <person name="Gilroy R."/>
        </authorList>
    </citation>
    <scope>NUCLEOTIDE SEQUENCE</scope>
    <source>
        <strain evidence="1">1193</strain>
    </source>
</reference>
<dbReference type="Proteomes" id="UP000824248">
    <property type="component" value="Unassembled WGS sequence"/>
</dbReference>
<dbReference type="Gene3D" id="3.40.50.300">
    <property type="entry name" value="P-loop containing nucleotide triphosphate hydrolases"/>
    <property type="match status" value="1"/>
</dbReference>
<organism evidence="1 2">
    <name type="scientific">Candidatus Halomonas stercoripullorum</name>
    <dbReference type="NCBI Taxonomy" id="2838617"/>
    <lineage>
        <taxon>Bacteria</taxon>
        <taxon>Pseudomonadati</taxon>
        <taxon>Pseudomonadota</taxon>
        <taxon>Gammaproteobacteria</taxon>
        <taxon>Oceanospirillales</taxon>
        <taxon>Halomonadaceae</taxon>
        <taxon>Halomonas</taxon>
    </lineage>
</organism>
<dbReference type="Gene3D" id="1.10.10.1150">
    <property type="entry name" value="Coenzyme PQQ synthesis protein D (PqqD)"/>
    <property type="match status" value="1"/>
</dbReference>
<accession>A0A9D1WLQ6</accession>
<protein>
    <submittedName>
        <fullName evidence="1">PqqD family protein</fullName>
    </submittedName>
</protein>